<organism evidence="3 4">
    <name type="scientific">Octadecabacter antarcticus 307</name>
    <dbReference type="NCBI Taxonomy" id="391626"/>
    <lineage>
        <taxon>Bacteria</taxon>
        <taxon>Pseudomonadati</taxon>
        <taxon>Pseudomonadota</taxon>
        <taxon>Alphaproteobacteria</taxon>
        <taxon>Rhodobacterales</taxon>
        <taxon>Roseobacteraceae</taxon>
        <taxon>Octadecabacter</taxon>
    </lineage>
</organism>
<dbReference type="STRING" id="391626.OAN307_c20880"/>
<feature type="domain" description="Lysozyme inhibitor LprI-like N-terminal" evidence="2">
    <location>
        <begin position="58"/>
        <end position="132"/>
    </location>
</feature>
<evidence type="ECO:0000256" key="1">
    <source>
        <dbReference type="SAM" id="SignalP"/>
    </source>
</evidence>
<keyword evidence="4" id="KW-1185">Reference proteome</keyword>
<dbReference type="OrthoDB" id="7340239at2"/>
<name>M9RD08_9RHOB</name>
<sequence>MKSPLIATLIALIGYGPPAFAQNIDYEPKIRSSCLDGTGEADCATCIGQVVDACIQTDAGSSTVGIGMCISSEWQQLDDRLNAAYQDIQRGWIVYRDTACDWEMVQWGGGTGGGPASVACMMRLTAQQTLFLENHL</sequence>
<dbReference type="HOGENOM" id="CLU_128596_0_0_5"/>
<accession>M9RD08</accession>
<dbReference type="InterPro" id="IPR009739">
    <property type="entry name" value="LprI-like_N"/>
</dbReference>
<dbReference type="eggNOG" id="COG3755">
    <property type="taxonomic scope" value="Bacteria"/>
</dbReference>
<keyword evidence="1" id="KW-0732">Signal</keyword>
<proteinExistence type="predicted"/>
<evidence type="ECO:0000259" key="2">
    <source>
        <dbReference type="Pfam" id="PF07007"/>
    </source>
</evidence>
<evidence type="ECO:0000313" key="4">
    <source>
        <dbReference type="Proteomes" id="UP000005307"/>
    </source>
</evidence>
<dbReference type="EMBL" id="CP003740">
    <property type="protein sequence ID" value="AGI67720.1"/>
    <property type="molecule type" value="Genomic_DNA"/>
</dbReference>
<feature type="signal peptide" evidence="1">
    <location>
        <begin position="1"/>
        <end position="21"/>
    </location>
</feature>
<evidence type="ECO:0000313" key="3">
    <source>
        <dbReference type="EMBL" id="AGI67720.1"/>
    </source>
</evidence>
<dbReference type="Pfam" id="PF07007">
    <property type="entry name" value="LprI"/>
    <property type="match status" value="1"/>
</dbReference>
<reference evidence="3 4" key="1">
    <citation type="journal article" date="2013" name="PLoS ONE">
        <title>Poles Apart: Arctic and Antarctic Octadecabacter strains Share High Genome Plasticity and a New Type of Xanthorhodopsin.</title>
        <authorList>
            <person name="Vollmers J."/>
            <person name="Voget S."/>
            <person name="Dietrich S."/>
            <person name="Gollnow K."/>
            <person name="Smits M."/>
            <person name="Meyer K."/>
            <person name="Brinkhoff T."/>
            <person name="Simon M."/>
            <person name="Daniel R."/>
        </authorList>
    </citation>
    <scope>NUCLEOTIDE SEQUENCE [LARGE SCALE GENOMIC DNA]</scope>
    <source>
        <strain evidence="3 4">307</strain>
    </source>
</reference>
<feature type="chain" id="PRO_5004102713" evidence="1">
    <location>
        <begin position="22"/>
        <end position="136"/>
    </location>
</feature>
<dbReference type="AlphaFoldDB" id="M9RD08"/>
<gene>
    <name evidence="3" type="ORF">OAN307_c20880</name>
</gene>
<dbReference type="Proteomes" id="UP000005307">
    <property type="component" value="Chromosome"/>
</dbReference>
<protein>
    <submittedName>
        <fullName evidence="3">Putative DUF1311 family protein</fullName>
    </submittedName>
</protein>
<dbReference type="RefSeq" id="WP_015499743.1">
    <property type="nucleotide sequence ID" value="NC_020911.1"/>
</dbReference>
<dbReference type="Gene3D" id="1.20.1270.180">
    <property type="match status" value="1"/>
</dbReference>
<dbReference type="KEGG" id="oat:OAN307_c20880"/>